<dbReference type="Proteomes" id="UP000054248">
    <property type="component" value="Unassembled WGS sequence"/>
</dbReference>
<accession>A0A0C3MFU0</accession>
<reference evidence="2" key="2">
    <citation type="submission" date="2015-01" db="EMBL/GenBank/DDBJ databases">
        <title>Evolutionary Origins and Diversification of the Mycorrhizal Mutualists.</title>
        <authorList>
            <consortium name="DOE Joint Genome Institute"/>
            <consortium name="Mycorrhizal Genomics Consortium"/>
            <person name="Kohler A."/>
            <person name="Kuo A."/>
            <person name="Nagy L.G."/>
            <person name="Floudas D."/>
            <person name="Copeland A."/>
            <person name="Barry K.W."/>
            <person name="Cichocki N."/>
            <person name="Veneault-Fourrey C."/>
            <person name="LaButti K."/>
            <person name="Lindquist E.A."/>
            <person name="Lipzen A."/>
            <person name="Lundell T."/>
            <person name="Morin E."/>
            <person name="Murat C."/>
            <person name="Riley R."/>
            <person name="Ohm R."/>
            <person name="Sun H."/>
            <person name="Tunlid A."/>
            <person name="Henrissat B."/>
            <person name="Grigoriev I.V."/>
            <person name="Hibbett D.S."/>
            <person name="Martin F."/>
        </authorList>
    </citation>
    <scope>NUCLEOTIDE SEQUENCE [LARGE SCALE GENOMIC DNA]</scope>
    <source>
        <strain evidence="2">MUT 4182</strain>
    </source>
</reference>
<protein>
    <submittedName>
        <fullName evidence="1">Uncharacterized protein</fullName>
    </submittedName>
</protein>
<keyword evidence="2" id="KW-1185">Reference proteome</keyword>
<evidence type="ECO:0000313" key="2">
    <source>
        <dbReference type="Proteomes" id="UP000054248"/>
    </source>
</evidence>
<dbReference type="OrthoDB" id="3267098at2759"/>
<dbReference type="AlphaFoldDB" id="A0A0C3MFU0"/>
<reference evidence="1 2" key="1">
    <citation type="submission" date="2014-04" db="EMBL/GenBank/DDBJ databases">
        <authorList>
            <consortium name="DOE Joint Genome Institute"/>
            <person name="Kuo A."/>
            <person name="Girlanda M."/>
            <person name="Perotto S."/>
            <person name="Kohler A."/>
            <person name="Nagy L.G."/>
            <person name="Floudas D."/>
            <person name="Copeland A."/>
            <person name="Barry K.W."/>
            <person name="Cichocki N."/>
            <person name="Veneault-Fourrey C."/>
            <person name="LaButti K."/>
            <person name="Lindquist E.A."/>
            <person name="Lipzen A."/>
            <person name="Lundell T."/>
            <person name="Morin E."/>
            <person name="Murat C."/>
            <person name="Sun H."/>
            <person name="Tunlid A."/>
            <person name="Henrissat B."/>
            <person name="Grigoriev I.V."/>
            <person name="Hibbett D.S."/>
            <person name="Martin F."/>
            <person name="Nordberg H.P."/>
            <person name="Cantor M.N."/>
            <person name="Hua S.X."/>
        </authorList>
    </citation>
    <scope>NUCLEOTIDE SEQUENCE [LARGE SCALE GENOMIC DNA]</scope>
    <source>
        <strain evidence="1 2">MUT 4182</strain>
    </source>
</reference>
<name>A0A0C3MFU0_9AGAM</name>
<feature type="non-terminal residue" evidence="1">
    <location>
        <position position="152"/>
    </location>
</feature>
<organism evidence="1 2">
    <name type="scientific">Tulasnella calospora MUT 4182</name>
    <dbReference type="NCBI Taxonomy" id="1051891"/>
    <lineage>
        <taxon>Eukaryota</taxon>
        <taxon>Fungi</taxon>
        <taxon>Dikarya</taxon>
        <taxon>Basidiomycota</taxon>
        <taxon>Agaricomycotina</taxon>
        <taxon>Agaricomycetes</taxon>
        <taxon>Cantharellales</taxon>
        <taxon>Tulasnellaceae</taxon>
        <taxon>Tulasnella</taxon>
    </lineage>
</organism>
<evidence type="ECO:0000313" key="1">
    <source>
        <dbReference type="EMBL" id="KIO32592.1"/>
    </source>
</evidence>
<gene>
    <name evidence="1" type="ORF">M407DRAFT_39350</name>
</gene>
<proteinExistence type="predicted"/>
<sequence>MLVADETDGQASTSRRRRFWYARVLGIFHCQARDRHAEESEWKQIDFLWIRWMGTDPDSRSGLNARRLERVGYVPDADGPGAFGFIDPADVIRACHLAPAFHHGTRSDLLSSSVSVAFDFNEPEGEDYEFYYVLRFSDRDMAMRHRGGGVGH</sequence>
<dbReference type="STRING" id="1051891.A0A0C3MFU0"/>
<dbReference type="HOGENOM" id="CLU_002498_5_1_1"/>
<dbReference type="EMBL" id="KN822953">
    <property type="protein sequence ID" value="KIO32592.1"/>
    <property type="molecule type" value="Genomic_DNA"/>
</dbReference>